<name>A0A8J3QKE6_9ACTN</name>
<dbReference type="EMBL" id="BONY01000131">
    <property type="protein sequence ID" value="GIH11389.1"/>
    <property type="molecule type" value="Genomic_DNA"/>
</dbReference>
<dbReference type="SUPFAM" id="SSF51445">
    <property type="entry name" value="(Trans)glycosidases"/>
    <property type="match status" value="1"/>
</dbReference>
<comment type="caution">
    <text evidence="2">The sequence shown here is derived from an EMBL/GenBank/DDBJ whole genome shotgun (WGS) entry which is preliminary data.</text>
</comment>
<keyword evidence="3" id="KW-1185">Reference proteome</keyword>
<dbReference type="PANTHER" id="PTHR34154">
    <property type="entry name" value="ALKALI-SENSITIVE LINKAGE PROTEIN 1"/>
    <property type="match status" value="1"/>
</dbReference>
<dbReference type="Gene3D" id="3.20.20.80">
    <property type="entry name" value="Glycosidases"/>
    <property type="match status" value="1"/>
</dbReference>
<protein>
    <submittedName>
        <fullName evidence="2">RNA polymerase</fullName>
    </submittedName>
</protein>
<dbReference type="InterPro" id="IPR053183">
    <property type="entry name" value="ASL1"/>
</dbReference>
<dbReference type="PANTHER" id="PTHR34154:SF3">
    <property type="entry name" value="ALKALI-SENSITIVE LINKAGE PROTEIN 1"/>
    <property type="match status" value="1"/>
</dbReference>
<reference evidence="2" key="1">
    <citation type="submission" date="2021-01" db="EMBL/GenBank/DDBJ databases">
        <title>Whole genome shotgun sequence of Rhizocola hellebori NBRC 109834.</title>
        <authorList>
            <person name="Komaki H."/>
            <person name="Tamura T."/>
        </authorList>
    </citation>
    <scope>NUCLEOTIDE SEQUENCE</scope>
    <source>
        <strain evidence="2">NBRC 109834</strain>
    </source>
</reference>
<dbReference type="Proteomes" id="UP000612899">
    <property type="component" value="Unassembled WGS sequence"/>
</dbReference>
<evidence type="ECO:0000313" key="2">
    <source>
        <dbReference type="EMBL" id="GIH11389.1"/>
    </source>
</evidence>
<evidence type="ECO:0000313" key="3">
    <source>
        <dbReference type="Proteomes" id="UP000612899"/>
    </source>
</evidence>
<accession>A0A8J3QKE6</accession>
<feature type="domain" description="Asl1-like glycosyl hydrolase catalytic" evidence="1">
    <location>
        <begin position="13"/>
        <end position="234"/>
    </location>
</feature>
<dbReference type="Pfam" id="PF11790">
    <property type="entry name" value="Glyco_hydro_cc"/>
    <property type="match status" value="1"/>
</dbReference>
<evidence type="ECO:0000259" key="1">
    <source>
        <dbReference type="Pfam" id="PF11790"/>
    </source>
</evidence>
<proteinExistence type="predicted"/>
<gene>
    <name evidence="2" type="ORF">Rhe02_94560</name>
</gene>
<dbReference type="InterPro" id="IPR017853">
    <property type="entry name" value="GH"/>
</dbReference>
<organism evidence="2 3">
    <name type="scientific">Rhizocola hellebori</name>
    <dbReference type="NCBI Taxonomy" id="1392758"/>
    <lineage>
        <taxon>Bacteria</taxon>
        <taxon>Bacillati</taxon>
        <taxon>Actinomycetota</taxon>
        <taxon>Actinomycetes</taxon>
        <taxon>Micromonosporales</taxon>
        <taxon>Micromonosporaceae</taxon>
        <taxon>Rhizocola</taxon>
    </lineage>
</organism>
<dbReference type="AlphaFoldDB" id="A0A8J3QKE6"/>
<dbReference type="GO" id="GO:0071966">
    <property type="term" value="P:fungal-type cell wall polysaccharide metabolic process"/>
    <property type="evidence" value="ECO:0007669"/>
    <property type="project" value="TreeGrafter"/>
</dbReference>
<dbReference type="InterPro" id="IPR024655">
    <property type="entry name" value="Asl1_glyco_hydro_catalytic"/>
</dbReference>
<sequence>MSTWNFSENNTALKEVGASWYYNWSAAPASGVTGVEFVPMIWGAGSVTTSNLNRAKASGKVLLGFNEPDFASQSNLSVTQALDLWPQLQATGLRLGSPAVATGGATAGGWLDRFLTGARERGLRVDFITLHWYGSDFSTAAVNHLASYVRAVHDRYQLPIWVTEYALIKFGSGGSTYPSAAQQVAFVNGSTAMLSGLSYVERYAWFALPTPDEGGEGTGLFRKGVGLTAAGTAYRAAS</sequence>